<organism evidence="2 3">
    <name type="scientific">Reticulomyxa filosa</name>
    <dbReference type="NCBI Taxonomy" id="46433"/>
    <lineage>
        <taxon>Eukaryota</taxon>
        <taxon>Sar</taxon>
        <taxon>Rhizaria</taxon>
        <taxon>Retaria</taxon>
        <taxon>Foraminifera</taxon>
        <taxon>Monothalamids</taxon>
        <taxon>Reticulomyxidae</taxon>
        <taxon>Reticulomyxa</taxon>
    </lineage>
</organism>
<dbReference type="EMBL" id="ASPP01010254">
    <property type="protein sequence ID" value="ETO23065.1"/>
    <property type="molecule type" value="Genomic_DNA"/>
</dbReference>
<comment type="caution">
    <text evidence="2">The sequence shown here is derived from an EMBL/GenBank/DDBJ whole genome shotgun (WGS) entry which is preliminary data.</text>
</comment>
<dbReference type="PANTHER" id="PTHR45867:SF3">
    <property type="entry name" value="ACID PHOSPHATASE TYPE 7"/>
    <property type="match status" value="1"/>
</dbReference>
<keyword evidence="3" id="KW-1185">Reference proteome</keyword>
<proteinExistence type="predicted"/>
<dbReference type="InterPro" id="IPR025733">
    <property type="entry name" value="PAPs_C"/>
</dbReference>
<reference evidence="2 3" key="1">
    <citation type="journal article" date="2013" name="Curr. Biol.">
        <title>The Genome of the Foraminiferan Reticulomyxa filosa.</title>
        <authorList>
            <person name="Glockner G."/>
            <person name="Hulsmann N."/>
            <person name="Schleicher M."/>
            <person name="Noegel A.A."/>
            <person name="Eichinger L."/>
            <person name="Gallinger C."/>
            <person name="Pawlowski J."/>
            <person name="Sierra R."/>
            <person name="Euteneuer U."/>
            <person name="Pillet L."/>
            <person name="Moustafa A."/>
            <person name="Platzer M."/>
            <person name="Groth M."/>
            <person name="Szafranski K."/>
            <person name="Schliwa M."/>
        </authorList>
    </citation>
    <scope>NUCLEOTIDE SEQUENCE [LARGE SCALE GENOMIC DNA]</scope>
</reference>
<protein>
    <submittedName>
        <fullName evidence="2">Acid phosphatase AphA</fullName>
    </submittedName>
</protein>
<dbReference type="InterPro" id="IPR029052">
    <property type="entry name" value="Metallo-depent_PP-like"/>
</dbReference>
<dbReference type="SUPFAM" id="SSF56300">
    <property type="entry name" value="Metallo-dependent phosphatases"/>
    <property type="match status" value="1"/>
</dbReference>
<evidence type="ECO:0000259" key="1">
    <source>
        <dbReference type="Pfam" id="PF14008"/>
    </source>
</evidence>
<dbReference type="OMA" id="MIWAHEH"/>
<feature type="domain" description="Purple acid phosphatase C-terminal" evidence="1">
    <location>
        <begin position="71"/>
        <end position="133"/>
    </location>
</feature>
<dbReference type="Gene3D" id="3.60.21.10">
    <property type="match status" value="1"/>
</dbReference>
<dbReference type="OrthoDB" id="45007at2759"/>
<dbReference type="PANTHER" id="PTHR45867">
    <property type="entry name" value="PURPLE ACID PHOSPHATASE"/>
    <property type="match status" value="1"/>
</dbReference>
<gene>
    <name evidence="2" type="ORF">RFI_14121</name>
</gene>
<dbReference type="AlphaFoldDB" id="X6N9U3"/>
<sequence length="141" mass="16238">MAHRPMYTSYHSDTQPDYPPFTPDWLRKSFEPLFLKYSVDAYITGHVHAYDRTYPIIDGQVVQYNYTNPGAPVHITIGCAGSIEGHEKINASQKAYSAKIDNEHFGFGKVQVFNDTHLLWQFFASANDELLDQIWLIKDPR</sequence>
<name>X6N9U3_RETFI</name>
<dbReference type="Proteomes" id="UP000023152">
    <property type="component" value="Unassembled WGS sequence"/>
</dbReference>
<dbReference type="Pfam" id="PF14008">
    <property type="entry name" value="Metallophos_C"/>
    <property type="match status" value="1"/>
</dbReference>
<evidence type="ECO:0000313" key="2">
    <source>
        <dbReference type="EMBL" id="ETO23065.1"/>
    </source>
</evidence>
<evidence type="ECO:0000313" key="3">
    <source>
        <dbReference type="Proteomes" id="UP000023152"/>
    </source>
</evidence>
<accession>X6N9U3</accession>